<name>A0A836GJI3_9HYME</name>
<proteinExistence type="inferred from homology"/>
<evidence type="ECO:0000313" key="7">
    <source>
        <dbReference type="EMBL" id="KAG5344448.1"/>
    </source>
</evidence>
<gene>
    <name evidence="7" type="primary">Mrjp2</name>
    <name evidence="7" type="ORF">G6Z76_0003072</name>
</gene>
<comment type="subcellular location">
    <subcellularLocation>
        <location evidence="1">Secreted</location>
    </subcellularLocation>
</comment>
<evidence type="ECO:0000256" key="6">
    <source>
        <dbReference type="SAM" id="SignalP"/>
    </source>
</evidence>
<dbReference type="InterPro" id="IPR011042">
    <property type="entry name" value="6-blade_b-propeller_TolB-like"/>
</dbReference>
<evidence type="ECO:0000256" key="3">
    <source>
        <dbReference type="ARBA" id="ARBA00022525"/>
    </source>
</evidence>
<keyword evidence="5" id="KW-0325">Glycoprotein</keyword>
<evidence type="ECO:0000256" key="4">
    <source>
        <dbReference type="ARBA" id="ARBA00022729"/>
    </source>
</evidence>
<feature type="signal peptide" evidence="6">
    <location>
        <begin position="1"/>
        <end position="19"/>
    </location>
</feature>
<dbReference type="PANTHER" id="PTHR10009:SF7">
    <property type="entry name" value="GH10609P-RELATED"/>
    <property type="match status" value="1"/>
</dbReference>
<dbReference type="InterPro" id="IPR017996">
    <property type="entry name" value="MRJP/yellow-related"/>
</dbReference>
<keyword evidence="4 6" id="KW-0732">Signal</keyword>
<dbReference type="AlphaFoldDB" id="A0A836GJI3"/>
<feature type="chain" id="PRO_5032394263" evidence="6">
    <location>
        <begin position="20"/>
        <end position="851"/>
    </location>
</feature>
<feature type="non-terminal residue" evidence="7">
    <location>
        <position position="1"/>
    </location>
</feature>
<dbReference type="PANTHER" id="PTHR10009">
    <property type="entry name" value="PROTEIN YELLOW-RELATED"/>
    <property type="match status" value="1"/>
</dbReference>
<dbReference type="Pfam" id="PF03022">
    <property type="entry name" value="MRJP"/>
    <property type="match status" value="2"/>
</dbReference>
<dbReference type="Proteomes" id="UP000669903">
    <property type="component" value="Unassembled WGS sequence"/>
</dbReference>
<dbReference type="PRINTS" id="PR01366">
    <property type="entry name" value="ROYALJELLY"/>
</dbReference>
<organism evidence="7 8">
    <name type="scientific">Acromyrmex charruanus</name>
    <dbReference type="NCBI Taxonomy" id="2715315"/>
    <lineage>
        <taxon>Eukaryota</taxon>
        <taxon>Metazoa</taxon>
        <taxon>Ecdysozoa</taxon>
        <taxon>Arthropoda</taxon>
        <taxon>Hexapoda</taxon>
        <taxon>Insecta</taxon>
        <taxon>Pterygota</taxon>
        <taxon>Neoptera</taxon>
        <taxon>Endopterygota</taxon>
        <taxon>Hymenoptera</taxon>
        <taxon>Apocrita</taxon>
        <taxon>Aculeata</taxon>
        <taxon>Formicoidea</taxon>
        <taxon>Formicidae</taxon>
        <taxon>Myrmicinae</taxon>
        <taxon>Acromyrmex</taxon>
    </lineage>
</organism>
<protein>
    <submittedName>
        <fullName evidence="7">MRJP2 protein</fullName>
    </submittedName>
</protein>
<dbReference type="GO" id="GO:0005576">
    <property type="term" value="C:extracellular region"/>
    <property type="evidence" value="ECO:0007669"/>
    <property type="project" value="UniProtKB-SubCell"/>
</dbReference>
<sequence>MTHPLLIVLFITIANKSFGVKLEDRYEWKYIDYVWNNLQRQEVIKSDNYDPIKNILFDVDEASDGRVFVTIVRNKGVPASIATISNKRGPGGPLLSPYPNWSWYNDTTDCNNNIISVLRISIKCNHLFALDFGRKDGFQGDKVCPPKLLIFNLENDMLVDRITIPSNIADNKNGRGLLATPLAYIRDCRRIDNATIYMSNVVDFGLVIYNKYSGFCRIESDFMKPTHPNFTIENESFYLEDGIAKASTQIFKTNYFNCYILFYAPLAGNRILKMNKHTLRKCSKLSNSEANKLTLSGQTGPIASQGNVIFFSNIPETSILCADTTKKFDPSNSVIIAQNSKKLQFPSGLKVIKYEERKVRKHKEGKVLIATNRLQRIFNNNLNLNETNFRILELDVMKIKETKCFDSYYHGHNEFLYVYSSNNCSLKMKQPLFVISILTTVTVSFGVNLTVVYNWKYVDFLWESEKQREAAINSDKYNPNSCVLYDVDKTQDGRIFVTSVREQGVPASLMTVSDKTGPGGPLLDPYPNWSWYNENDCNGIISVYRVSIKCNHIFVLDCGKIGEVAVCPPQLLIFNLKNNKLVKRIRIPPHIANNKNGTGLLITPLAYVRDCKYINDATVFMADVEGYGLAIYNENFGFCRIESNYMKPTDANFTIENQSFYLEDGILGLTIIYKQLYYAPLAGKEIYKMDLCNIHQECLELSRSEVDKLTQLAGTLSGQTGPIASEQCAIFFSNIPETSILCQDTGKEFHSTNTEVIAQNSDLLQFPSGMKVVNHGKSLMILTNRIQRVITDTLNLNETNFRILTMDVEVIRNETNCFASCSEDHSKPEHHMPWYDRPWYDDRFWYHFTKR</sequence>
<comment type="similarity">
    <text evidence="2">Belongs to the major royal jelly protein family.</text>
</comment>
<feature type="non-terminal residue" evidence="7">
    <location>
        <position position="851"/>
    </location>
</feature>
<dbReference type="EMBL" id="JAANIC010002595">
    <property type="protein sequence ID" value="KAG5344448.1"/>
    <property type="molecule type" value="Genomic_DNA"/>
</dbReference>
<keyword evidence="3" id="KW-0964">Secreted</keyword>
<dbReference type="Gene3D" id="2.120.10.30">
    <property type="entry name" value="TolB, C-terminal domain"/>
    <property type="match status" value="2"/>
</dbReference>
<accession>A0A836GJI3</accession>
<comment type="caution">
    <text evidence="7">The sequence shown here is derived from an EMBL/GenBank/DDBJ whole genome shotgun (WGS) entry which is preliminary data.</text>
</comment>
<evidence type="ECO:0000256" key="5">
    <source>
        <dbReference type="ARBA" id="ARBA00023180"/>
    </source>
</evidence>
<evidence type="ECO:0000313" key="8">
    <source>
        <dbReference type="Proteomes" id="UP000669903"/>
    </source>
</evidence>
<evidence type="ECO:0000256" key="2">
    <source>
        <dbReference type="ARBA" id="ARBA00009127"/>
    </source>
</evidence>
<keyword evidence="8" id="KW-1185">Reference proteome</keyword>
<reference evidence="7" key="1">
    <citation type="submission" date="2020-03" db="EMBL/GenBank/DDBJ databases">
        <title>Relaxed selection underlies rapid genomic changes in the transitions from sociality to social parasitism in ants.</title>
        <authorList>
            <person name="Bi X."/>
        </authorList>
    </citation>
    <scope>NUCLEOTIDE SEQUENCE</scope>
    <source>
        <strain evidence="7">BGI-DK2014a</strain>
        <tissue evidence="7">Whole body</tissue>
    </source>
</reference>
<evidence type="ECO:0000256" key="1">
    <source>
        <dbReference type="ARBA" id="ARBA00004613"/>
    </source>
</evidence>